<keyword evidence="4" id="KW-1185">Reference proteome</keyword>
<feature type="chain" id="PRO_5047466376" evidence="1">
    <location>
        <begin position="26"/>
        <end position="140"/>
    </location>
</feature>
<accession>A0ABX5ECB7</accession>
<dbReference type="Pfam" id="PF03724">
    <property type="entry name" value="META"/>
    <property type="match status" value="1"/>
</dbReference>
<sequence length="140" mass="14430">MTARRAPRTLLAALLGTLLAATALAACAGGAGDVAGRTFVVTDVVGRELAGGSPIVLAFTEDSVGAQPGCNSMSAPATWDDGTLRLTGEMRSTLMACSDELMDQETWFSELLRAEPTLALDGETLTLTAPDATVTLVEQT</sequence>
<evidence type="ECO:0000313" key="3">
    <source>
        <dbReference type="EMBL" id="PRZ04473.1"/>
    </source>
</evidence>
<dbReference type="Gene3D" id="2.40.128.270">
    <property type="match status" value="1"/>
</dbReference>
<dbReference type="EMBL" id="PVTX01000010">
    <property type="protein sequence ID" value="PRZ04473.1"/>
    <property type="molecule type" value="Genomic_DNA"/>
</dbReference>
<protein>
    <submittedName>
        <fullName evidence="3">Heat shock protein HslJ</fullName>
    </submittedName>
</protein>
<evidence type="ECO:0000256" key="1">
    <source>
        <dbReference type="SAM" id="SignalP"/>
    </source>
</evidence>
<evidence type="ECO:0000259" key="2">
    <source>
        <dbReference type="Pfam" id="PF03724"/>
    </source>
</evidence>
<dbReference type="Proteomes" id="UP000239895">
    <property type="component" value="Unassembled WGS sequence"/>
</dbReference>
<dbReference type="InterPro" id="IPR005184">
    <property type="entry name" value="DUF306_Meta_HslJ"/>
</dbReference>
<keyword evidence="3" id="KW-0346">Stress response</keyword>
<comment type="caution">
    <text evidence="3">The sequence shown here is derived from an EMBL/GenBank/DDBJ whole genome shotgun (WGS) entry which is preliminary data.</text>
</comment>
<feature type="domain" description="DUF306" evidence="2">
    <location>
        <begin position="34"/>
        <end position="135"/>
    </location>
</feature>
<reference evidence="3 4" key="1">
    <citation type="submission" date="2018-03" db="EMBL/GenBank/DDBJ databases">
        <title>Comparative analysis of microorganisms from saline springs in Andes Mountain Range, Colombia.</title>
        <authorList>
            <person name="Rubin E."/>
        </authorList>
    </citation>
    <scope>NUCLEOTIDE SEQUENCE [LARGE SCALE GENOMIC DNA]</scope>
    <source>
        <strain evidence="3 4">CG 23</strain>
    </source>
</reference>
<dbReference type="PANTHER" id="PTHR35535:SF2">
    <property type="entry name" value="DUF306 DOMAIN-CONTAINING PROTEIN"/>
    <property type="match status" value="1"/>
</dbReference>
<dbReference type="InterPro" id="IPR038670">
    <property type="entry name" value="HslJ-like_sf"/>
</dbReference>
<dbReference type="PROSITE" id="PS51257">
    <property type="entry name" value="PROKAR_LIPOPROTEIN"/>
    <property type="match status" value="1"/>
</dbReference>
<dbReference type="PANTHER" id="PTHR35535">
    <property type="entry name" value="HEAT SHOCK PROTEIN HSLJ"/>
    <property type="match status" value="1"/>
</dbReference>
<name>A0ABX5ECB7_9MICO</name>
<dbReference type="InterPro" id="IPR053147">
    <property type="entry name" value="Hsp_HslJ-like"/>
</dbReference>
<evidence type="ECO:0000313" key="4">
    <source>
        <dbReference type="Proteomes" id="UP000239895"/>
    </source>
</evidence>
<proteinExistence type="predicted"/>
<feature type="signal peptide" evidence="1">
    <location>
        <begin position="1"/>
        <end position="25"/>
    </location>
</feature>
<keyword evidence="1" id="KW-0732">Signal</keyword>
<dbReference type="RefSeq" id="WP_106269249.1">
    <property type="nucleotide sequence ID" value="NZ_PVTX01000010.1"/>
</dbReference>
<gene>
    <name evidence="3" type="ORF">BCL65_110135</name>
</gene>
<organism evidence="3 4">
    <name type="scientific">Isoptericola halotolerans</name>
    <dbReference type="NCBI Taxonomy" id="300560"/>
    <lineage>
        <taxon>Bacteria</taxon>
        <taxon>Bacillati</taxon>
        <taxon>Actinomycetota</taxon>
        <taxon>Actinomycetes</taxon>
        <taxon>Micrococcales</taxon>
        <taxon>Promicromonosporaceae</taxon>
        <taxon>Isoptericola</taxon>
    </lineage>
</organism>